<evidence type="ECO:0000256" key="1">
    <source>
        <dbReference type="ARBA" id="ARBA00022527"/>
    </source>
</evidence>
<keyword evidence="7" id="KW-0175">Coiled coil</keyword>
<protein>
    <submittedName>
        <fullName evidence="11">Pk92B</fullName>
    </submittedName>
</protein>
<dbReference type="FunFam" id="1.10.510.10:FF:000054">
    <property type="entry name" value="Mitogen-activated protein kinase kinase kinase 5"/>
    <property type="match status" value="1"/>
</dbReference>
<dbReference type="SUPFAM" id="SSF56112">
    <property type="entry name" value="Protein kinase-like (PK-like)"/>
    <property type="match status" value="1"/>
</dbReference>
<dbReference type="OMA" id="CLAHSKN"/>
<dbReference type="GO" id="GO:0046330">
    <property type="term" value="P:positive regulation of JNK cascade"/>
    <property type="evidence" value="ECO:0007669"/>
    <property type="project" value="EnsemblMetazoa"/>
</dbReference>
<gene>
    <name evidence="11" type="primary">Dwil\Pk92B</name>
    <name evidence="11" type="ORF">Dwil_GK22362</name>
</gene>
<dbReference type="InterPro" id="IPR043969">
    <property type="entry name" value="MAP3K_PH"/>
</dbReference>
<dbReference type="InterPro" id="IPR000719">
    <property type="entry name" value="Prot_kinase_dom"/>
</dbReference>
<proteinExistence type="predicted"/>
<dbReference type="PROSITE" id="PS50011">
    <property type="entry name" value="PROTEIN_KINASE_DOM"/>
    <property type="match status" value="1"/>
</dbReference>
<dbReference type="GO" id="GO:0007254">
    <property type="term" value="P:JNK cascade"/>
    <property type="evidence" value="ECO:0007669"/>
    <property type="project" value="EnsemblMetazoa"/>
</dbReference>
<dbReference type="SUPFAM" id="SSF81901">
    <property type="entry name" value="HCP-like"/>
    <property type="match status" value="1"/>
</dbReference>
<feature type="region of interest" description="Disordered" evidence="9">
    <location>
        <begin position="1101"/>
        <end position="1138"/>
    </location>
</feature>
<keyword evidence="5" id="KW-0418">Kinase</keyword>
<dbReference type="Proteomes" id="UP000007798">
    <property type="component" value="Unassembled WGS sequence"/>
</dbReference>
<reference evidence="11 12" key="1">
    <citation type="journal article" date="2007" name="Nature">
        <title>Evolution of genes and genomes on the Drosophila phylogeny.</title>
        <authorList>
            <consortium name="Drosophila 12 Genomes Consortium"/>
            <person name="Clark A.G."/>
            <person name="Eisen M.B."/>
            <person name="Smith D.R."/>
            <person name="Bergman C.M."/>
            <person name="Oliver B."/>
            <person name="Markow T.A."/>
            <person name="Kaufman T.C."/>
            <person name="Kellis M."/>
            <person name="Gelbart W."/>
            <person name="Iyer V.N."/>
            <person name="Pollard D.A."/>
            <person name="Sackton T.B."/>
            <person name="Larracuente A.M."/>
            <person name="Singh N.D."/>
            <person name="Abad J.P."/>
            <person name="Abt D.N."/>
            <person name="Adryan B."/>
            <person name="Aguade M."/>
            <person name="Akashi H."/>
            <person name="Anderson W.W."/>
            <person name="Aquadro C.F."/>
            <person name="Ardell D.H."/>
            <person name="Arguello R."/>
            <person name="Artieri C.G."/>
            <person name="Barbash D.A."/>
            <person name="Barker D."/>
            <person name="Barsanti P."/>
            <person name="Batterham P."/>
            <person name="Batzoglou S."/>
            <person name="Begun D."/>
            <person name="Bhutkar A."/>
            <person name="Blanco E."/>
            <person name="Bosak S.A."/>
            <person name="Bradley R.K."/>
            <person name="Brand A.D."/>
            <person name="Brent M.R."/>
            <person name="Brooks A.N."/>
            <person name="Brown R.H."/>
            <person name="Butlin R.K."/>
            <person name="Caggese C."/>
            <person name="Calvi B.R."/>
            <person name="Bernardo de Carvalho A."/>
            <person name="Caspi A."/>
            <person name="Castrezana S."/>
            <person name="Celniker S.E."/>
            <person name="Chang J.L."/>
            <person name="Chapple C."/>
            <person name="Chatterji S."/>
            <person name="Chinwalla A."/>
            <person name="Civetta A."/>
            <person name="Clifton S.W."/>
            <person name="Comeron J.M."/>
            <person name="Costello J.C."/>
            <person name="Coyne J.A."/>
            <person name="Daub J."/>
            <person name="David R.G."/>
            <person name="Delcher A.L."/>
            <person name="Delehaunty K."/>
            <person name="Do C.B."/>
            <person name="Ebling H."/>
            <person name="Edwards K."/>
            <person name="Eickbush T."/>
            <person name="Evans J.D."/>
            <person name="Filipski A."/>
            <person name="Findeiss S."/>
            <person name="Freyhult E."/>
            <person name="Fulton L."/>
            <person name="Fulton R."/>
            <person name="Garcia A.C."/>
            <person name="Gardiner A."/>
            <person name="Garfield D.A."/>
            <person name="Garvin B.E."/>
            <person name="Gibson G."/>
            <person name="Gilbert D."/>
            <person name="Gnerre S."/>
            <person name="Godfrey J."/>
            <person name="Good R."/>
            <person name="Gotea V."/>
            <person name="Gravely B."/>
            <person name="Greenberg A.J."/>
            <person name="Griffiths-Jones S."/>
            <person name="Gross S."/>
            <person name="Guigo R."/>
            <person name="Gustafson E.A."/>
            <person name="Haerty W."/>
            <person name="Hahn M.W."/>
            <person name="Halligan D.L."/>
            <person name="Halpern A.L."/>
            <person name="Halter G.M."/>
            <person name="Han M.V."/>
            <person name="Heger A."/>
            <person name="Hillier L."/>
            <person name="Hinrichs A.S."/>
            <person name="Holmes I."/>
            <person name="Hoskins R.A."/>
            <person name="Hubisz M.J."/>
            <person name="Hultmark D."/>
            <person name="Huntley M.A."/>
            <person name="Jaffe D.B."/>
            <person name="Jagadeeshan S."/>
            <person name="Jeck W.R."/>
            <person name="Johnson J."/>
            <person name="Jones C.D."/>
            <person name="Jordan W.C."/>
            <person name="Karpen G.H."/>
            <person name="Kataoka E."/>
            <person name="Keightley P.D."/>
            <person name="Kheradpour P."/>
            <person name="Kirkness E.F."/>
            <person name="Koerich L.B."/>
            <person name="Kristiansen K."/>
            <person name="Kudrna D."/>
            <person name="Kulathinal R.J."/>
            <person name="Kumar S."/>
            <person name="Kwok R."/>
            <person name="Lander E."/>
            <person name="Langley C.H."/>
            <person name="Lapoint R."/>
            <person name="Lazzaro B.P."/>
            <person name="Lee S.J."/>
            <person name="Levesque L."/>
            <person name="Li R."/>
            <person name="Lin C.F."/>
            <person name="Lin M.F."/>
            <person name="Lindblad-Toh K."/>
            <person name="Llopart A."/>
            <person name="Long M."/>
            <person name="Low L."/>
            <person name="Lozovsky E."/>
            <person name="Lu J."/>
            <person name="Luo M."/>
            <person name="Machado C.A."/>
            <person name="Makalowski W."/>
            <person name="Marzo M."/>
            <person name="Matsuda M."/>
            <person name="Matzkin L."/>
            <person name="McAllister B."/>
            <person name="McBride C.S."/>
            <person name="McKernan B."/>
            <person name="McKernan K."/>
            <person name="Mendez-Lago M."/>
            <person name="Minx P."/>
            <person name="Mollenhauer M.U."/>
            <person name="Montooth K."/>
            <person name="Mount S.M."/>
            <person name="Mu X."/>
            <person name="Myers E."/>
            <person name="Negre B."/>
            <person name="Newfeld S."/>
            <person name="Nielsen R."/>
            <person name="Noor M.A."/>
            <person name="O'Grady P."/>
            <person name="Pachter L."/>
            <person name="Papaceit M."/>
            <person name="Parisi M.J."/>
            <person name="Parisi M."/>
            <person name="Parts L."/>
            <person name="Pedersen J.S."/>
            <person name="Pesole G."/>
            <person name="Phillippy A.M."/>
            <person name="Ponting C.P."/>
            <person name="Pop M."/>
            <person name="Porcelli D."/>
            <person name="Powell J.R."/>
            <person name="Prohaska S."/>
            <person name="Pruitt K."/>
            <person name="Puig M."/>
            <person name="Quesneville H."/>
            <person name="Ram K.R."/>
            <person name="Rand D."/>
            <person name="Rasmussen M.D."/>
            <person name="Reed L.K."/>
            <person name="Reenan R."/>
            <person name="Reily A."/>
            <person name="Remington K.A."/>
            <person name="Rieger T.T."/>
            <person name="Ritchie M.G."/>
            <person name="Robin C."/>
            <person name="Rogers Y.H."/>
            <person name="Rohde C."/>
            <person name="Rozas J."/>
            <person name="Rubenfield M.J."/>
            <person name="Ruiz A."/>
            <person name="Russo S."/>
            <person name="Salzberg S.L."/>
            <person name="Sanchez-Gracia A."/>
            <person name="Saranga D.J."/>
            <person name="Sato H."/>
            <person name="Schaeffer S.W."/>
            <person name="Schatz M.C."/>
            <person name="Schlenke T."/>
            <person name="Schwartz R."/>
            <person name="Segarra C."/>
            <person name="Singh R.S."/>
            <person name="Sirot L."/>
            <person name="Sirota M."/>
            <person name="Sisneros N.B."/>
            <person name="Smith C.D."/>
            <person name="Smith T.F."/>
            <person name="Spieth J."/>
            <person name="Stage D.E."/>
            <person name="Stark A."/>
            <person name="Stephan W."/>
            <person name="Strausberg R.L."/>
            <person name="Strempel S."/>
            <person name="Sturgill D."/>
            <person name="Sutton G."/>
            <person name="Sutton G.G."/>
            <person name="Tao W."/>
            <person name="Teichmann S."/>
            <person name="Tobari Y.N."/>
            <person name="Tomimura Y."/>
            <person name="Tsolas J.M."/>
            <person name="Valente V.L."/>
            <person name="Venter E."/>
            <person name="Venter J.C."/>
            <person name="Vicario S."/>
            <person name="Vieira F.G."/>
            <person name="Vilella A.J."/>
            <person name="Villasante A."/>
            <person name="Walenz B."/>
            <person name="Wang J."/>
            <person name="Wasserman M."/>
            <person name="Watts T."/>
            <person name="Wilson D."/>
            <person name="Wilson R.K."/>
            <person name="Wing R.A."/>
            <person name="Wolfner M.F."/>
            <person name="Wong A."/>
            <person name="Wong G.K."/>
            <person name="Wu C.I."/>
            <person name="Wu G."/>
            <person name="Yamamoto D."/>
            <person name="Yang H.P."/>
            <person name="Yang S.P."/>
            <person name="Yorke J.A."/>
            <person name="Yoshida K."/>
            <person name="Zdobnov E."/>
            <person name="Zhang P."/>
            <person name="Zhang Y."/>
            <person name="Zimin A.V."/>
            <person name="Baldwin J."/>
            <person name="Abdouelleil A."/>
            <person name="Abdulkadir J."/>
            <person name="Abebe A."/>
            <person name="Abera B."/>
            <person name="Abreu J."/>
            <person name="Acer S.C."/>
            <person name="Aftuck L."/>
            <person name="Alexander A."/>
            <person name="An P."/>
            <person name="Anderson E."/>
            <person name="Anderson S."/>
            <person name="Arachi H."/>
            <person name="Azer M."/>
            <person name="Bachantsang P."/>
            <person name="Barry A."/>
            <person name="Bayul T."/>
            <person name="Berlin A."/>
            <person name="Bessette D."/>
            <person name="Bloom T."/>
            <person name="Blye J."/>
            <person name="Boguslavskiy L."/>
            <person name="Bonnet C."/>
            <person name="Boukhgalter B."/>
            <person name="Bourzgui I."/>
            <person name="Brown A."/>
            <person name="Cahill P."/>
            <person name="Channer S."/>
            <person name="Cheshatsang Y."/>
            <person name="Chuda L."/>
            <person name="Citroen M."/>
            <person name="Collymore A."/>
            <person name="Cooke P."/>
            <person name="Costello M."/>
            <person name="D'Aco K."/>
            <person name="Daza R."/>
            <person name="De Haan G."/>
            <person name="DeGray S."/>
            <person name="DeMaso C."/>
            <person name="Dhargay N."/>
            <person name="Dooley K."/>
            <person name="Dooley E."/>
            <person name="Doricent M."/>
            <person name="Dorje P."/>
            <person name="Dorjee K."/>
            <person name="Dupes A."/>
            <person name="Elong R."/>
            <person name="Falk J."/>
            <person name="Farina A."/>
            <person name="Faro S."/>
            <person name="Ferguson D."/>
            <person name="Fisher S."/>
            <person name="Foley C.D."/>
            <person name="Franke A."/>
            <person name="Friedrich D."/>
            <person name="Gadbois L."/>
            <person name="Gearin G."/>
            <person name="Gearin C.R."/>
            <person name="Giannoukos G."/>
            <person name="Goode T."/>
            <person name="Graham J."/>
            <person name="Grandbois E."/>
            <person name="Grewal S."/>
            <person name="Gyaltsen K."/>
            <person name="Hafez N."/>
            <person name="Hagos B."/>
            <person name="Hall J."/>
            <person name="Henson C."/>
            <person name="Hollinger A."/>
            <person name="Honan T."/>
            <person name="Huard M.D."/>
            <person name="Hughes L."/>
            <person name="Hurhula B."/>
            <person name="Husby M.E."/>
            <person name="Kamat A."/>
            <person name="Kanga B."/>
            <person name="Kashin S."/>
            <person name="Khazanovich D."/>
            <person name="Kisner P."/>
            <person name="Lance K."/>
            <person name="Lara M."/>
            <person name="Lee W."/>
            <person name="Lennon N."/>
            <person name="Letendre F."/>
            <person name="LeVine R."/>
            <person name="Lipovsky A."/>
            <person name="Liu X."/>
            <person name="Liu J."/>
            <person name="Liu S."/>
            <person name="Lokyitsang T."/>
            <person name="Lokyitsang Y."/>
            <person name="Lubonja R."/>
            <person name="Lui A."/>
            <person name="MacDonald P."/>
            <person name="Magnisalis V."/>
            <person name="Maru K."/>
            <person name="Matthews C."/>
            <person name="McCusker W."/>
            <person name="McDonough S."/>
            <person name="Mehta T."/>
            <person name="Meldrim J."/>
            <person name="Meneus L."/>
            <person name="Mihai O."/>
            <person name="Mihalev A."/>
            <person name="Mihova T."/>
            <person name="Mittelman R."/>
            <person name="Mlenga V."/>
            <person name="Montmayeur A."/>
            <person name="Mulrain L."/>
            <person name="Navidi A."/>
            <person name="Naylor J."/>
            <person name="Negash T."/>
            <person name="Nguyen T."/>
            <person name="Nguyen N."/>
            <person name="Nicol R."/>
            <person name="Norbu C."/>
            <person name="Norbu N."/>
            <person name="Novod N."/>
            <person name="O'Neill B."/>
            <person name="Osman S."/>
            <person name="Markiewicz E."/>
            <person name="Oyono O.L."/>
            <person name="Patti C."/>
            <person name="Phunkhang P."/>
            <person name="Pierre F."/>
            <person name="Priest M."/>
            <person name="Raghuraman S."/>
            <person name="Rege F."/>
            <person name="Reyes R."/>
            <person name="Rise C."/>
            <person name="Rogov P."/>
            <person name="Ross K."/>
            <person name="Ryan E."/>
            <person name="Settipalli S."/>
            <person name="Shea T."/>
            <person name="Sherpa N."/>
            <person name="Shi L."/>
            <person name="Shih D."/>
            <person name="Sparrow T."/>
            <person name="Spaulding J."/>
            <person name="Stalker J."/>
            <person name="Stange-Thomann N."/>
            <person name="Stavropoulos S."/>
            <person name="Stone C."/>
            <person name="Strader C."/>
            <person name="Tesfaye S."/>
            <person name="Thomson T."/>
            <person name="Thoulutsang Y."/>
            <person name="Thoulutsang D."/>
            <person name="Topham K."/>
            <person name="Topping I."/>
            <person name="Tsamla T."/>
            <person name="Vassiliev H."/>
            <person name="Vo A."/>
            <person name="Wangchuk T."/>
            <person name="Wangdi T."/>
            <person name="Weiand M."/>
            <person name="Wilkinson J."/>
            <person name="Wilson A."/>
            <person name="Yadav S."/>
            <person name="Young G."/>
            <person name="Yu Q."/>
            <person name="Zembek L."/>
            <person name="Zhong D."/>
            <person name="Zimmer A."/>
            <person name="Zwirko Z."/>
            <person name="Jaffe D.B."/>
            <person name="Alvarez P."/>
            <person name="Brockman W."/>
            <person name="Butler J."/>
            <person name="Chin C."/>
            <person name="Gnerre S."/>
            <person name="Grabherr M."/>
            <person name="Kleber M."/>
            <person name="Mauceli E."/>
            <person name="MacCallum I."/>
        </authorList>
    </citation>
    <scope>NUCLEOTIDE SEQUENCE [LARGE SCALE GENOMIC DNA]</scope>
    <source>
        <strain evidence="12">Tucson 14030-0811.24</strain>
    </source>
</reference>
<evidence type="ECO:0000256" key="2">
    <source>
        <dbReference type="ARBA" id="ARBA00022679"/>
    </source>
</evidence>
<evidence type="ECO:0000259" key="10">
    <source>
        <dbReference type="PROSITE" id="PS50011"/>
    </source>
</evidence>
<dbReference type="PANTHER" id="PTHR11584">
    <property type="entry name" value="SERINE/THREONINE PROTEIN KINASE"/>
    <property type="match status" value="1"/>
</dbReference>
<dbReference type="Gene3D" id="1.10.510.10">
    <property type="entry name" value="Transferase(Phosphotransferase) domain 1"/>
    <property type="match status" value="1"/>
</dbReference>
<keyword evidence="1" id="KW-0723">Serine/threonine-protein kinase</keyword>
<dbReference type="CTD" id="42366"/>
<dbReference type="OrthoDB" id="275301at2759"/>
<dbReference type="Pfam" id="PF19039">
    <property type="entry name" value="ASK_PH"/>
    <property type="match status" value="1"/>
</dbReference>
<dbReference type="Pfam" id="PF20309">
    <property type="entry name" value="DRHyd-ASK"/>
    <property type="match status" value="1"/>
</dbReference>
<sequence>MDVVCVIDTVIGDHLDDRTCALEEVKLAVQSAGANFQRVQFERLDFGETNALATFYDADVAIIDLSILTQQRPLSYHYGVRESFGMKENILIYNDVESKQTLSLKLSCANYLFLSYKRNEETNTCNLTNQANAKELPAAEGARVVPTLQSRLKRKLQDVEIQSKAHMREKFLSDMRAARDTYATNGAKLQSILHDMRKRLDDPHVLSGEVVHSFMCSLRDVQDYDAMVRLVNDLKNIPNTRKYVETGNMSFLYAFALNRRNRKGDRKKALESSLKALEKKENHFPDMLCLCGRIYKDIFVESDYTDAKSLANAIKWYRQSFEVQPNEYAGINLATLLVIEGKEFTNTEELQHIGMTLNNLIGKKGSLPTLSEYWDVATFFEISVLAKDYAKAIQAAECMFKLKPPNWYLKSTIGNISLIHRFRKKSEERLPTIEEQVFQFWMDFFLEATNTEEIKNSIRFPILILEPQKIYMPSYVTINMDAEEKSIQIVNICLAHTKNACKKLHDFLFVASKIKSVSLYKRDDRCAYLYVHHNSDDFQIYFPSTECRQKFYNLILEMTADQEVFVNLNNDEAQIEYEYDYDEQNRKMVLGKGTYGTVYAARDKQTQVRIAIKEVPEKNSQDVQPLHEEIKLHSQLRHRNIVQYLGSRSEDGFFKIFMEQVPGGSLSDLLETKWGPLKDNESTMAFYSKQILEGLKYLHEQDIVHRDIKGDNVLVNTYSGVVKISDFGTSKRLARINPMTETFTGTLQYMAPEVIDQGVRGYGPAADIWSFGCTNVEMATGKPPFIELGCAQAAMFKVGYYKKHPNIPEELSQNAKNFILRCFAISVMDRPSALQLLDDPFLTDKPRKLRPGLPINTDFGRSISVPADRLVHKTTPPLSYNTTCNTPTTPELEVTHTSSVDIDELPSNQFLLERRNSSGFLLSPEIEPQTPSLRTSISETSETDGFYRLKKDSQRRTTLSKVLALDEPKICDIWLKKINADQNSIAIRKSDLEVLIRGLRDYIMNENEKHLEATINELKQKLNNDAVALDHLHLALYSFQDAVVSVLRFHCIKPHWMFALDNLVKRAVQAAVTIFSPELGANLADKDLSGNDDESVNTCLASEGQEKQQQQQQQSLDKLLPTSSSGGHLAQTDGNIPEAMGSSLECARILRDIRDNQKQLQRQIMEQQRQSLRALHNISQELAHIYMGGRKRLRRTFNGFNKKCHRMSNSGAAPSAIRPSNASHPARRQLNKRNFGLHEVDEQLEQWLSQNDIDDFSKTLILNEGFTFEDFIYNMEKLDLMRLGLRVGIEVRLWKLIIQERVCTSSDCVDSPPSTYHRPIATATTTCTASTTSSLALINNNNNNNNIDNTLASPTTTTPGTPGIKTRIKKSESEYDSCSD</sequence>
<dbReference type="InterPro" id="IPR011009">
    <property type="entry name" value="Kinase-like_dom_sf"/>
</dbReference>
<dbReference type="InterPro" id="IPR017441">
    <property type="entry name" value="Protein_kinase_ATP_BS"/>
</dbReference>
<evidence type="ECO:0000313" key="11">
    <source>
        <dbReference type="EMBL" id="EDW83357.1"/>
    </source>
</evidence>
<evidence type="ECO:0000256" key="8">
    <source>
        <dbReference type="PROSITE-ProRule" id="PRU10141"/>
    </source>
</evidence>
<dbReference type="PhylomeDB" id="B4NGE0"/>
<dbReference type="FunFam" id="3.30.200.20:FF:000487">
    <property type="entry name" value="Serine/threonine protein kinase, putative"/>
    <property type="match status" value="1"/>
</dbReference>
<dbReference type="InterPro" id="IPR046872">
    <property type="entry name" value="DRHyd-ASK"/>
</dbReference>
<dbReference type="HOGENOM" id="CLU_003687_1_1_1"/>
<dbReference type="STRING" id="7260.B4NGE0"/>
<dbReference type="GO" id="GO:0004709">
    <property type="term" value="F:MAP kinase kinase kinase activity"/>
    <property type="evidence" value="ECO:0007669"/>
    <property type="project" value="EnsemblMetazoa"/>
</dbReference>
<dbReference type="Pfam" id="PF20302">
    <property type="entry name" value="HisK-N-like"/>
    <property type="match status" value="1"/>
</dbReference>
<dbReference type="PROSITE" id="PS00108">
    <property type="entry name" value="PROTEIN_KINASE_ST"/>
    <property type="match status" value="1"/>
</dbReference>
<accession>B4NGE0</accession>
<dbReference type="EMBL" id="CH964251">
    <property type="protein sequence ID" value="EDW83357.1"/>
    <property type="molecule type" value="Genomic_DNA"/>
</dbReference>
<feature type="compositionally biased region" description="Low complexity" evidence="9">
    <location>
        <begin position="1354"/>
        <end position="1363"/>
    </location>
</feature>
<dbReference type="CDD" id="cd06624">
    <property type="entry name" value="STKc_ASK"/>
    <property type="match status" value="1"/>
</dbReference>
<dbReference type="GO" id="GO:0005524">
    <property type="term" value="F:ATP binding"/>
    <property type="evidence" value="ECO:0007669"/>
    <property type="project" value="UniProtKB-UniRule"/>
</dbReference>
<keyword evidence="3" id="KW-0479">Metal-binding</keyword>
<evidence type="ECO:0000256" key="9">
    <source>
        <dbReference type="SAM" id="MobiDB-lite"/>
    </source>
</evidence>
<dbReference type="Pfam" id="PF00069">
    <property type="entry name" value="Pkinase"/>
    <property type="match status" value="1"/>
</dbReference>
<dbReference type="SMART" id="SM00220">
    <property type="entry name" value="S_TKc"/>
    <property type="match status" value="1"/>
</dbReference>
<feature type="region of interest" description="Disordered" evidence="9">
    <location>
        <begin position="1348"/>
        <end position="1380"/>
    </location>
</feature>
<dbReference type="InterPro" id="IPR025136">
    <property type="entry name" value="MAP3K_TRAF-bd"/>
</dbReference>
<dbReference type="PROSITE" id="PS00107">
    <property type="entry name" value="PROTEIN_KINASE_ATP"/>
    <property type="match status" value="1"/>
</dbReference>
<evidence type="ECO:0000256" key="3">
    <source>
        <dbReference type="ARBA" id="ARBA00022723"/>
    </source>
</evidence>
<evidence type="ECO:0000256" key="7">
    <source>
        <dbReference type="ARBA" id="ARBA00023054"/>
    </source>
</evidence>
<feature type="binding site" evidence="8">
    <location>
        <position position="613"/>
    </location>
    <ligand>
        <name>ATP</name>
        <dbReference type="ChEBI" id="CHEBI:30616"/>
    </ligand>
</feature>
<dbReference type="SMR" id="B4NGE0"/>
<evidence type="ECO:0000256" key="5">
    <source>
        <dbReference type="ARBA" id="ARBA00022777"/>
    </source>
</evidence>
<dbReference type="KEGG" id="dwi:6649486"/>
<name>B4NGE0_DROWI</name>
<dbReference type="InterPro" id="IPR008271">
    <property type="entry name" value="Ser/Thr_kinase_AS"/>
</dbReference>
<evidence type="ECO:0000256" key="6">
    <source>
        <dbReference type="ARBA" id="ARBA00022840"/>
    </source>
</evidence>
<dbReference type="Gene3D" id="3.30.200.20">
    <property type="entry name" value="Phosphorylase Kinase, domain 1"/>
    <property type="match status" value="1"/>
</dbReference>
<dbReference type="InterPro" id="IPR046873">
    <property type="entry name" value="HisK-N-like"/>
</dbReference>
<dbReference type="FunCoup" id="B4NGE0">
    <property type="interactions" value="254"/>
</dbReference>
<keyword evidence="12" id="KW-1185">Reference proteome</keyword>
<keyword evidence="4 8" id="KW-0547">Nucleotide-binding</keyword>
<organism evidence="11 12">
    <name type="scientific">Drosophila willistoni</name>
    <name type="common">Fruit fly</name>
    <dbReference type="NCBI Taxonomy" id="7260"/>
    <lineage>
        <taxon>Eukaryota</taxon>
        <taxon>Metazoa</taxon>
        <taxon>Ecdysozoa</taxon>
        <taxon>Arthropoda</taxon>
        <taxon>Hexapoda</taxon>
        <taxon>Insecta</taxon>
        <taxon>Pterygota</taxon>
        <taxon>Neoptera</taxon>
        <taxon>Endopterygota</taxon>
        <taxon>Diptera</taxon>
        <taxon>Brachycera</taxon>
        <taxon>Muscomorpha</taxon>
        <taxon>Ephydroidea</taxon>
        <taxon>Drosophilidae</taxon>
        <taxon>Drosophila</taxon>
        <taxon>Sophophora</taxon>
    </lineage>
</organism>
<keyword evidence="2" id="KW-0808">Transferase</keyword>
<feature type="domain" description="Protein kinase" evidence="10">
    <location>
        <begin position="584"/>
        <end position="842"/>
    </location>
</feature>
<evidence type="ECO:0000313" key="12">
    <source>
        <dbReference type="Proteomes" id="UP000007798"/>
    </source>
</evidence>
<dbReference type="InParanoid" id="B4NGE0"/>
<keyword evidence="6 8" id="KW-0067">ATP-binding</keyword>
<dbReference type="GO" id="GO:0048082">
    <property type="term" value="P:regulation of adult chitin-containing cuticle pigmentation"/>
    <property type="evidence" value="ECO:0007669"/>
    <property type="project" value="EnsemblMetazoa"/>
</dbReference>
<dbReference type="GO" id="GO:0046872">
    <property type="term" value="F:metal ion binding"/>
    <property type="evidence" value="ECO:0007669"/>
    <property type="project" value="UniProtKB-KW"/>
</dbReference>
<dbReference type="Pfam" id="PF13281">
    <property type="entry name" value="MAP3K_TRAF_bd"/>
    <property type="match status" value="1"/>
</dbReference>
<dbReference type="PANTHER" id="PTHR11584:SF394">
    <property type="entry name" value="APOPTOTIC SIGNAL-REGULATING KINASE 1, ISOFORM C"/>
    <property type="match status" value="1"/>
</dbReference>
<evidence type="ECO:0000256" key="4">
    <source>
        <dbReference type="ARBA" id="ARBA00022741"/>
    </source>
</evidence>
<dbReference type="eggNOG" id="KOG4279">
    <property type="taxonomic scope" value="Eukaryota"/>
</dbReference>
<dbReference type="GeneID" id="6649486"/>